<organism evidence="1 2">
    <name type="scientific">Akanthomyces lecanii RCEF 1005</name>
    <dbReference type="NCBI Taxonomy" id="1081108"/>
    <lineage>
        <taxon>Eukaryota</taxon>
        <taxon>Fungi</taxon>
        <taxon>Dikarya</taxon>
        <taxon>Ascomycota</taxon>
        <taxon>Pezizomycotina</taxon>
        <taxon>Sordariomycetes</taxon>
        <taxon>Hypocreomycetidae</taxon>
        <taxon>Hypocreales</taxon>
        <taxon>Cordycipitaceae</taxon>
        <taxon>Akanthomyces</taxon>
        <taxon>Cordyceps confragosa</taxon>
    </lineage>
</organism>
<dbReference type="AlphaFoldDB" id="A0A162JZR1"/>
<gene>
    <name evidence="1" type="ORF">LEL_05546</name>
</gene>
<dbReference type="EMBL" id="AZHF01000004">
    <property type="protein sequence ID" value="OAA75862.1"/>
    <property type="molecule type" value="Genomic_DNA"/>
</dbReference>
<proteinExistence type="predicted"/>
<evidence type="ECO:0000313" key="1">
    <source>
        <dbReference type="EMBL" id="OAA75862.1"/>
    </source>
</evidence>
<dbReference type="STRING" id="1081108.A0A162JZR1"/>
<reference evidence="1 2" key="1">
    <citation type="journal article" date="2016" name="Genome Biol. Evol.">
        <title>Divergent and convergent evolution of fungal pathogenicity.</title>
        <authorList>
            <person name="Shang Y."/>
            <person name="Xiao G."/>
            <person name="Zheng P."/>
            <person name="Cen K."/>
            <person name="Zhan S."/>
            <person name="Wang C."/>
        </authorList>
    </citation>
    <scope>NUCLEOTIDE SEQUENCE [LARGE SCALE GENOMIC DNA]</scope>
    <source>
        <strain evidence="1 2">RCEF 1005</strain>
    </source>
</reference>
<evidence type="ECO:0000313" key="2">
    <source>
        <dbReference type="Proteomes" id="UP000076881"/>
    </source>
</evidence>
<dbReference type="OrthoDB" id="420076at2759"/>
<comment type="caution">
    <text evidence="1">The sequence shown here is derived from an EMBL/GenBank/DDBJ whole genome shotgun (WGS) entry which is preliminary data.</text>
</comment>
<sequence length="126" mass="14072">MPSDGFGDYAATEHVVYLIAEWLENRKQQGRFAIYGQGAVKNTTPEEASAELDLDFDDDGFAAWRTVPQNFVIEDVDNAAVHLLKSALGGNRRNLFVASTMMGQPLSRSIRDDVAIQILFFQQDFV</sequence>
<keyword evidence="2" id="KW-1185">Reference proteome</keyword>
<dbReference type="Proteomes" id="UP000076881">
    <property type="component" value="Unassembled WGS sequence"/>
</dbReference>
<accession>A0A162JZR1</accession>
<protein>
    <submittedName>
        <fullName evidence="1">Protein phosphatase 2C</fullName>
    </submittedName>
</protein>
<dbReference type="Gene3D" id="3.60.40.10">
    <property type="entry name" value="PPM-type phosphatase domain"/>
    <property type="match status" value="1"/>
</dbReference>
<dbReference type="InterPro" id="IPR036457">
    <property type="entry name" value="PPM-type-like_dom_sf"/>
</dbReference>
<name>A0A162JZR1_CORDF</name>